<dbReference type="PANTHER" id="PTHR28620">
    <property type="entry name" value="CENTROMERE PROTEIN V"/>
    <property type="match status" value="1"/>
</dbReference>
<evidence type="ECO:0000256" key="3">
    <source>
        <dbReference type="ARBA" id="ARBA00022833"/>
    </source>
</evidence>
<feature type="domain" description="CENP-V/GFA" evidence="4">
    <location>
        <begin position="10"/>
        <end position="118"/>
    </location>
</feature>
<evidence type="ECO:0000313" key="6">
    <source>
        <dbReference type="Proteomes" id="UP000182658"/>
    </source>
</evidence>
<dbReference type="InParanoid" id="A0A1J7JEI8"/>
<name>A0A1J7JEI8_9PEZI</name>
<dbReference type="Gene3D" id="2.170.150.70">
    <property type="match status" value="2"/>
</dbReference>
<dbReference type="InterPro" id="IPR052355">
    <property type="entry name" value="CENP-V-like"/>
</dbReference>
<dbReference type="SUPFAM" id="SSF51316">
    <property type="entry name" value="Mss4-like"/>
    <property type="match status" value="2"/>
</dbReference>
<accession>A0A1J7JEI8</accession>
<dbReference type="OrthoDB" id="2993351at2759"/>
<organism evidence="5 6">
    <name type="scientific">Coniochaeta ligniaria NRRL 30616</name>
    <dbReference type="NCBI Taxonomy" id="1408157"/>
    <lineage>
        <taxon>Eukaryota</taxon>
        <taxon>Fungi</taxon>
        <taxon>Dikarya</taxon>
        <taxon>Ascomycota</taxon>
        <taxon>Pezizomycotina</taxon>
        <taxon>Sordariomycetes</taxon>
        <taxon>Sordariomycetidae</taxon>
        <taxon>Coniochaetales</taxon>
        <taxon>Coniochaetaceae</taxon>
        <taxon>Coniochaeta</taxon>
    </lineage>
</organism>
<dbReference type="InterPro" id="IPR011057">
    <property type="entry name" value="Mss4-like_sf"/>
</dbReference>
<dbReference type="PANTHER" id="PTHR28620:SF1">
    <property type="entry name" value="CENP-V_GFA DOMAIN-CONTAINING PROTEIN"/>
    <property type="match status" value="1"/>
</dbReference>
<dbReference type="Pfam" id="PF04828">
    <property type="entry name" value="GFA"/>
    <property type="match status" value="2"/>
</dbReference>
<dbReference type="AlphaFoldDB" id="A0A1J7JEI8"/>
<keyword evidence="2" id="KW-0479">Metal-binding</keyword>
<evidence type="ECO:0000259" key="4">
    <source>
        <dbReference type="PROSITE" id="PS51891"/>
    </source>
</evidence>
<dbReference type="InterPro" id="IPR006913">
    <property type="entry name" value="CENP-V/GFA"/>
</dbReference>
<dbReference type="Proteomes" id="UP000182658">
    <property type="component" value="Unassembled WGS sequence"/>
</dbReference>
<evidence type="ECO:0000256" key="2">
    <source>
        <dbReference type="ARBA" id="ARBA00022723"/>
    </source>
</evidence>
<feature type="domain" description="CENP-V/GFA" evidence="4">
    <location>
        <begin position="146"/>
        <end position="268"/>
    </location>
</feature>
<evidence type="ECO:0000313" key="5">
    <source>
        <dbReference type="EMBL" id="OIW31745.1"/>
    </source>
</evidence>
<comment type="similarity">
    <text evidence="1">Belongs to the Gfa family.</text>
</comment>
<dbReference type="PROSITE" id="PS51891">
    <property type="entry name" value="CENP_V_GFA"/>
    <property type="match status" value="2"/>
</dbReference>
<evidence type="ECO:0000256" key="1">
    <source>
        <dbReference type="ARBA" id="ARBA00005495"/>
    </source>
</evidence>
<dbReference type="STRING" id="1408157.A0A1J7JEI8"/>
<protein>
    <submittedName>
        <fullName evidence="5">Glutathione-dependent formaldehyde-activating enzyme</fullName>
    </submittedName>
</protein>
<reference evidence="5 6" key="1">
    <citation type="submission" date="2016-10" db="EMBL/GenBank/DDBJ databases">
        <title>Draft genome sequence of Coniochaeta ligniaria NRRL30616, a lignocellulolytic fungus for bioabatement of inhibitors in plant biomass hydrolysates.</title>
        <authorList>
            <consortium name="DOE Joint Genome Institute"/>
            <person name="Jimenez D.J."/>
            <person name="Hector R.E."/>
            <person name="Riley R."/>
            <person name="Sun H."/>
            <person name="Grigoriev I.V."/>
            <person name="Van Elsas J.D."/>
            <person name="Nichols N.N."/>
        </authorList>
    </citation>
    <scope>NUCLEOTIDE SEQUENCE [LARGE SCALE GENOMIC DNA]</scope>
    <source>
        <strain evidence="5 6">NRRL 30616</strain>
    </source>
</reference>
<dbReference type="GO" id="GO:0016846">
    <property type="term" value="F:carbon-sulfur lyase activity"/>
    <property type="evidence" value="ECO:0007669"/>
    <property type="project" value="InterPro"/>
</dbReference>
<proteinExistence type="inferred from homology"/>
<dbReference type="EMBL" id="KV875095">
    <property type="protein sequence ID" value="OIW31745.1"/>
    <property type="molecule type" value="Genomic_DNA"/>
</dbReference>
<keyword evidence="6" id="KW-1185">Reference proteome</keyword>
<sequence>MAETESLKSYRGNCHCGAFVFELKVPEIKVASECNCSICKKKGYLFTFPGDGMTVVKGEGSLKEYTFSEGNTKHRFCPTCGTPVMGYNAKFPPGMNNAINVRTIQDLDIWKLETKPFDGKGLGAPYTPPAYSGPEPSAEIEGAELYTGSCHCGAVTACLKTKPLDSTYPDPIVECSCSNCQRAAYIWIYPKKDQIVIQGRENLSYYVFGTGGWRKGFCKTCGVQIMNEPNTLTPEQVEALPAAARAWRDEKLDSLPTTIRILNDFEFDAVKDKVARFDGWNMGAGYVNP</sequence>
<dbReference type="GO" id="GO:0046872">
    <property type="term" value="F:metal ion binding"/>
    <property type="evidence" value="ECO:0007669"/>
    <property type="project" value="UniProtKB-KW"/>
</dbReference>
<keyword evidence="3" id="KW-0862">Zinc</keyword>
<gene>
    <name evidence="5" type="ORF">CONLIGDRAFT_238622</name>
</gene>